<name>A0A1M5RYL1_9ACTN</name>
<dbReference type="AlphaFoldDB" id="A0A1M5RYL1"/>
<keyword evidence="1" id="KW-0472">Membrane</keyword>
<proteinExistence type="predicted"/>
<evidence type="ECO:0000313" key="2">
    <source>
        <dbReference type="EMBL" id="SHH31289.1"/>
    </source>
</evidence>
<sequence length="63" mass="6722">MQSKNSWLDRAVTSAFSVLVIALVLFMAVQLLLSILTALIVIVAVAGVVGVAVAILRSRNRGW</sequence>
<accession>A0A1M5RYL1</accession>
<gene>
    <name evidence="2" type="ORF">SAMN05443575_3688</name>
</gene>
<organism evidence="2 3">
    <name type="scientific">Jatrophihabitans endophyticus</name>
    <dbReference type="NCBI Taxonomy" id="1206085"/>
    <lineage>
        <taxon>Bacteria</taxon>
        <taxon>Bacillati</taxon>
        <taxon>Actinomycetota</taxon>
        <taxon>Actinomycetes</taxon>
        <taxon>Jatrophihabitantales</taxon>
        <taxon>Jatrophihabitantaceae</taxon>
        <taxon>Jatrophihabitans</taxon>
    </lineage>
</organism>
<keyword evidence="1" id="KW-0812">Transmembrane</keyword>
<feature type="transmembrane region" description="Helical" evidence="1">
    <location>
        <begin position="35"/>
        <end position="56"/>
    </location>
</feature>
<reference evidence="2 3" key="1">
    <citation type="submission" date="2016-11" db="EMBL/GenBank/DDBJ databases">
        <authorList>
            <person name="Jaros S."/>
            <person name="Januszkiewicz K."/>
            <person name="Wedrychowicz H."/>
        </authorList>
    </citation>
    <scope>NUCLEOTIDE SEQUENCE [LARGE SCALE GENOMIC DNA]</scope>
    <source>
        <strain evidence="2 3">DSM 45627</strain>
    </source>
</reference>
<keyword evidence="3" id="KW-1185">Reference proteome</keyword>
<evidence type="ECO:0000313" key="3">
    <source>
        <dbReference type="Proteomes" id="UP000186132"/>
    </source>
</evidence>
<feature type="transmembrane region" description="Helical" evidence="1">
    <location>
        <begin position="12"/>
        <end position="29"/>
    </location>
</feature>
<dbReference type="EMBL" id="FQVU01000005">
    <property type="protein sequence ID" value="SHH31289.1"/>
    <property type="molecule type" value="Genomic_DNA"/>
</dbReference>
<dbReference type="Proteomes" id="UP000186132">
    <property type="component" value="Unassembled WGS sequence"/>
</dbReference>
<evidence type="ECO:0000256" key="1">
    <source>
        <dbReference type="SAM" id="Phobius"/>
    </source>
</evidence>
<protein>
    <submittedName>
        <fullName evidence="2">Uncharacterized protein</fullName>
    </submittedName>
</protein>
<keyword evidence="1" id="KW-1133">Transmembrane helix</keyword>
<dbReference type="RefSeq" id="WP_073391852.1">
    <property type="nucleotide sequence ID" value="NZ_FQVU01000005.1"/>
</dbReference>